<evidence type="ECO:0000256" key="3">
    <source>
        <dbReference type="PIRSR" id="PIRSR015753-3"/>
    </source>
</evidence>
<dbReference type="Pfam" id="PF13410">
    <property type="entry name" value="GST_C_2"/>
    <property type="match status" value="1"/>
</dbReference>
<proteinExistence type="predicted"/>
<dbReference type="InterPro" id="IPR016639">
    <property type="entry name" value="GST_Omega/GSH"/>
</dbReference>
<organism evidence="5 6">
    <name type="scientific">Monilinia laxa</name>
    <name type="common">Brown rot fungus</name>
    <name type="synonym">Sclerotinia laxa</name>
    <dbReference type="NCBI Taxonomy" id="61186"/>
    <lineage>
        <taxon>Eukaryota</taxon>
        <taxon>Fungi</taxon>
        <taxon>Dikarya</taxon>
        <taxon>Ascomycota</taxon>
        <taxon>Pezizomycotina</taxon>
        <taxon>Leotiomycetes</taxon>
        <taxon>Helotiales</taxon>
        <taxon>Sclerotiniaceae</taxon>
        <taxon>Monilinia</taxon>
    </lineage>
</organism>
<dbReference type="Proteomes" id="UP000326757">
    <property type="component" value="Unassembled WGS sequence"/>
</dbReference>
<dbReference type="InterPro" id="IPR047047">
    <property type="entry name" value="GST_Omega-like_C"/>
</dbReference>
<dbReference type="InterPro" id="IPR036282">
    <property type="entry name" value="Glutathione-S-Trfase_C_sf"/>
</dbReference>
<dbReference type="FunFam" id="3.40.30.10:FF:000475">
    <property type="entry name" value="Cell wall organization protein/glutathione transferase (Gto3), putative"/>
    <property type="match status" value="1"/>
</dbReference>
<dbReference type="PANTHER" id="PTHR32419:SF23">
    <property type="entry name" value="GLUTATHIONE S-TRANSFERASE (EUROFUNG)"/>
    <property type="match status" value="1"/>
</dbReference>
<dbReference type="Pfam" id="PF13409">
    <property type="entry name" value="GST_N_2"/>
    <property type="match status" value="1"/>
</dbReference>
<feature type="binding site" evidence="2">
    <location>
        <begin position="116"/>
        <end position="119"/>
    </location>
    <ligand>
        <name>glutathione</name>
        <dbReference type="ChEBI" id="CHEBI:57925"/>
    </ligand>
</feature>
<dbReference type="SFLD" id="SFLDS00019">
    <property type="entry name" value="Glutathione_Transferase_(cytos"/>
    <property type="match status" value="1"/>
</dbReference>
<feature type="active site" description="Proton donor/acceptor" evidence="1">
    <location>
        <position position="184"/>
    </location>
</feature>
<feature type="site" description="Lowers pKa of active site Cys" evidence="3">
    <location>
        <position position="289"/>
    </location>
</feature>
<reference evidence="5 6" key="1">
    <citation type="submission" date="2019-06" db="EMBL/GenBank/DDBJ databases">
        <title>Genome Sequence of the Brown Rot Fungal Pathogen Monilinia laxa.</title>
        <authorList>
            <person name="De Miccolis Angelini R.M."/>
            <person name="Landi L."/>
            <person name="Abate D."/>
            <person name="Pollastro S."/>
            <person name="Romanazzi G."/>
            <person name="Faretra F."/>
        </authorList>
    </citation>
    <scope>NUCLEOTIDE SEQUENCE [LARGE SCALE GENOMIC DNA]</scope>
    <source>
        <strain evidence="5 6">Mlax316</strain>
    </source>
</reference>
<dbReference type="AlphaFoldDB" id="A0A5N6JZ56"/>
<dbReference type="Gene3D" id="1.20.1050.10">
    <property type="match status" value="1"/>
</dbReference>
<dbReference type="EMBL" id="VIGI01000010">
    <property type="protein sequence ID" value="KAB8294800.1"/>
    <property type="molecule type" value="Genomic_DNA"/>
</dbReference>
<evidence type="ECO:0000256" key="2">
    <source>
        <dbReference type="PIRSR" id="PIRSR015753-2"/>
    </source>
</evidence>
<dbReference type="InterPro" id="IPR004045">
    <property type="entry name" value="Glutathione_S-Trfase_N"/>
</dbReference>
<dbReference type="GO" id="GO:0005737">
    <property type="term" value="C:cytoplasm"/>
    <property type="evidence" value="ECO:0007669"/>
    <property type="project" value="TreeGrafter"/>
</dbReference>
<feature type="domain" description="GST N-terminal" evidence="4">
    <location>
        <begin position="40"/>
        <end position="143"/>
    </location>
</feature>
<keyword evidence="6" id="KW-1185">Reference proteome</keyword>
<dbReference type="SFLD" id="SFLDG01206">
    <property type="entry name" value="Xi.1"/>
    <property type="match status" value="1"/>
</dbReference>
<gene>
    <name evidence="5" type="ORF">EYC80_006761</name>
</gene>
<sequence length="329" mass="38078">MFTTARRQSVPKDGSWHGRIEVGGQFPPENDRYHLYIGLFCPFAHRVNLIRHLKGLTSILPISIVKPYPKGDSKGWPGWKFATETDPYPGATEDHLFHSEYLHDIYFRSQKEYKGRFSVPVLWDKKTNQIVCNESLEILRNLNTGFDSILDDQYKQLDFYPENLAKEIDEIGEWMQSDINYGVYKAGFASDQEAYDRNVVPLFKALNRIEEIINKNGGPYVLGSELTELDLRLYPTICRFDAVYVQHFKCNLGTIRHNYPVLNAWLKYLYWGVEGFKETTDFKHIKENYTKSHSDINPKAITPMGPIPNIESGVEKDWSKLVAGRVELD</sequence>
<evidence type="ECO:0000313" key="6">
    <source>
        <dbReference type="Proteomes" id="UP000326757"/>
    </source>
</evidence>
<dbReference type="SFLD" id="SFLDG01148">
    <property type="entry name" value="Xi_(cytGST)"/>
    <property type="match status" value="1"/>
</dbReference>
<feature type="active site" description="Nucleophile" evidence="1">
    <location>
        <position position="41"/>
    </location>
</feature>
<accession>A0A5N6JZ56</accession>
<dbReference type="Gene3D" id="3.40.30.10">
    <property type="entry name" value="Glutaredoxin"/>
    <property type="match status" value="1"/>
</dbReference>
<dbReference type="SUPFAM" id="SSF52833">
    <property type="entry name" value="Thioredoxin-like"/>
    <property type="match status" value="1"/>
</dbReference>
<evidence type="ECO:0000259" key="4">
    <source>
        <dbReference type="Pfam" id="PF13409"/>
    </source>
</evidence>
<dbReference type="InterPro" id="IPR040079">
    <property type="entry name" value="Glutathione_S-Trfase"/>
</dbReference>
<protein>
    <recommendedName>
        <fullName evidence="4">GST N-terminal domain-containing protein</fullName>
    </recommendedName>
</protein>
<evidence type="ECO:0000313" key="5">
    <source>
        <dbReference type="EMBL" id="KAB8294800.1"/>
    </source>
</evidence>
<name>A0A5N6JZ56_MONLA</name>
<dbReference type="PIRSF" id="PIRSF015753">
    <property type="entry name" value="GST"/>
    <property type="match status" value="1"/>
</dbReference>
<comment type="caution">
    <text evidence="5">The sequence shown here is derived from an EMBL/GenBank/DDBJ whole genome shotgun (WGS) entry which is preliminary data.</text>
</comment>
<dbReference type="InterPro" id="IPR036249">
    <property type="entry name" value="Thioredoxin-like_sf"/>
</dbReference>
<dbReference type="PANTHER" id="PTHR32419">
    <property type="entry name" value="GLUTATHIONYL-HYDROQUINONE REDUCTASE"/>
    <property type="match status" value="1"/>
</dbReference>
<dbReference type="SUPFAM" id="SSF47616">
    <property type="entry name" value="GST C-terminal domain-like"/>
    <property type="match status" value="1"/>
</dbReference>
<feature type="binding site" evidence="2">
    <location>
        <begin position="134"/>
        <end position="135"/>
    </location>
    <ligand>
        <name>glutathione</name>
        <dbReference type="ChEBI" id="CHEBI:57925"/>
    </ligand>
</feature>
<dbReference type="GO" id="GO:0004364">
    <property type="term" value="F:glutathione transferase activity"/>
    <property type="evidence" value="ECO:0007669"/>
    <property type="project" value="InterPro"/>
</dbReference>
<feature type="site" description="Lowers pKa of active site Cys" evidence="3">
    <location>
        <position position="244"/>
    </location>
</feature>
<feature type="binding site" evidence="2">
    <location>
        <position position="79"/>
    </location>
    <ligand>
        <name>glutathione</name>
        <dbReference type="ChEBI" id="CHEBI:57925"/>
    </ligand>
</feature>
<dbReference type="CDD" id="cd03190">
    <property type="entry name" value="GST_C_Omega_like"/>
    <property type="match status" value="1"/>
</dbReference>
<evidence type="ECO:0000256" key="1">
    <source>
        <dbReference type="PIRSR" id="PIRSR015753-1"/>
    </source>
</evidence>
<dbReference type="OrthoDB" id="2309723at2759"/>